<feature type="signal peptide" evidence="11">
    <location>
        <begin position="1"/>
        <end position="32"/>
    </location>
</feature>
<evidence type="ECO:0000256" key="1">
    <source>
        <dbReference type="ARBA" id="ARBA00004609"/>
    </source>
</evidence>
<evidence type="ECO:0000313" key="13">
    <source>
        <dbReference type="EMBL" id="KAJ4848491.1"/>
    </source>
</evidence>
<evidence type="ECO:0000256" key="7">
    <source>
        <dbReference type="ARBA" id="ARBA00023180"/>
    </source>
</evidence>
<keyword evidence="3" id="KW-0336">GPI-anchor</keyword>
<dbReference type="Proteomes" id="UP001141552">
    <property type="component" value="Unassembled WGS sequence"/>
</dbReference>
<dbReference type="CDD" id="cd11019">
    <property type="entry name" value="OsENODL1_like"/>
    <property type="match status" value="1"/>
</dbReference>
<proteinExistence type="inferred from homology"/>
<dbReference type="GO" id="GO:0009055">
    <property type="term" value="F:electron transfer activity"/>
    <property type="evidence" value="ECO:0007669"/>
    <property type="project" value="InterPro"/>
</dbReference>
<evidence type="ECO:0000256" key="8">
    <source>
        <dbReference type="ARBA" id="ARBA00023288"/>
    </source>
</evidence>
<evidence type="ECO:0000256" key="9">
    <source>
        <dbReference type="ARBA" id="ARBA00035011"/>
    </source>
</evidence>
<evidence type="ECO:0000259" key="12">
    <source>
        <dbReference type="PROSITE" id="PS51485"/>
    </source>
</evidence>
<dbReference type="Pfam" id="PF02298">
    <property type="entry name" value="Cu_bind_like"/>
    <property type="match status" value="1"/>
</dbReference>
<evidence type="ECO:0000256" key="2">
    <source>
        <dbReference type="ARBA" id="ARBA00022475"/>
    </source>
</evidence>
<keyword evidence="7" id="KW-0325">Glycoprotein</keyword>
<evidence type="ECO:0000256" key="11">
    <source>
        <dbReference type="SAM" id="SignalP"/>
    </source>
</evidence>
<keyword evidence="4 11" id="KW-0732">Signal</keyword>
<dbReference type="InterPro" id="IPR003245">
    <property type="entry name" value="Phytocyanin_dom"/>
</dbReference>
<keyword evidence="8" id="KW-0449">Lipoprotein</keyword>
<dbReference type="SUPFAM" id="SSF49503">
    <property type="entry name" value="Cupredoxins"/>
    <property type="match status" value="1"/>
</dbReference>
<dbReference type="EMBL" id="JAKUCV010000897">
    <property type="protein sequence ID" value="KAJ4848491.1"/>
    <property type="molecule type" value="Genomic_DNA"/>
</dbReference>
<dbReference type="PANTHER" id="PTHR33021">
    <property type="entry name" value="BLUE COPPER PROTEIN"/>
    <property type="match status" value="1"/>
</dbReference>
<dbReference type="InterPro" id="IPR041846">
    <property type="entry name" value="ENL_dom"/>
</dbReference>
<dbReference type="Gene3D" id="2.60.40.420">
    <property type="entry name" value="Cupredoxins - blue copper proteins"/>
    <property type="match status" value="1"/>
</dbReference>
<evidence type="ECO:0000256" key="4">
    <source>
        <dbReference type="ARBA" id="ARBA00022729"/>
    </source>
</evidence>
<name>A0A9Q0JMR0_9ROSI</name>
<evidence type="ECO:0000256" key="5">
    <source>
        <dbReference type="ARBA" id="ARBA00023136"/>
    </source>
</evidence>
<organism evidence="13 14">
    <name type="scientific">Turnera subulata</name>
    <dbReference type="NCBI Taxonomy" id="218843"/>
    <lineage>
        <taxon>Eukaryota</taxon>
        <taxon>Viridiplantae</taxon>
        <taxon>Streptophyta</taxon>
        <taxon>Embryophyta</taxon>
        <taxon>Tracheophyta</taxon>
        <taxon>Spermatophyta</taxon>
        <taxon>Magnoliopsida</taxon>
        <taxon>eudicotyledons</taxon>
        <taxon>Gunneridae</taxon>
        <taxon>Pentapetalae</taxon>
        <taxon>rosids</taxon>
        <taxon>fabids</taxon>
        <taxon>Malpighiales</taxon>
        <taxon>Passifloraceae</taxon>
        <taxon>Turnera</taxon>
    </lineage>
</organism>
<feature type="region of interest" description="Disordered" evidence="10">
    <location>
        <begin position="140"/>
        <end position="233"/>
    </location>
</feature>
<dbReference type="FunFam" id="2.60.40.420:FF:000066">
    <property type="entry name" value="Early nodulin-like protein 9"/>
    <property type="match status" value="1"/>
</dbReference>
<reference evidence="13" key="1">
    <citation type="submission" date="2022-02" db="EMBL/GenBank/DDBJ databases">
        <authorList>
            <person name="Henning P.M."/>
            <person name="McCubbin A.G."/>
            <person name="Shore J.S."/>
        </authorList>
    </citation>
    <scope>NUCLEOTIDE SEQUENCE</scope>
    <source>
        <strain evidence="13">F60SS</strain>
        <tissue evidence="13">Leaves</tissue>
    </source>
</reference>
<dbReference type="InterPro" id="IPR008972">
    <property type="entry name" value="Cupredoxin"/>
</dbReference>
<comment type="similarity">
    <text evidence="9">Belongs to the early nodulin-like (ENODL) family.</text>
</comment>
<dbReference type="GO" id="GO:0005886">
    <property type="term" value="C:plasma membrane"/>
    <property type="evidence" value="ECO:0007669"/>
    <property type="project" value="UniProtKB-SubCell"/>
</dbReference>
<dbReference type="OrthoDB" id="691587at2759"/>
<feature type="chain" id="PRO_5040444757" description="Phytocyanin domain-containing protein" evidence="11">
    <location>
        <begin position="33"/>
        <end position="259"/>
    </location>
</feature>
<evidence type="ECO:0000313" key="14">
    <source>
        <dbReference type="Proteomes" id="UP001141552"/>
    </source>
</evidence>
<dbReference type="AlphaFoldDB" id="A0A9Q0JMR0"/>
<reference evidence="13" key="2">
    <citation type="journal article" date="2023" name="Plants (Basel)">
        <title>Annotation of the Turnera subulata (Passifloraceae) Draft Genome Reveals the S-Locus Evolved after the Divergence of Turneroideae from Passifloroideae in a Stepwise Manner.</title>
        <authorList>
            <person name="Henning P.M."/>
            <person name="Roalson E.H."/>
            <person name="Mir W."/>
            <person name="McCubbin A.G."/>
            <person name="Shore J.S."/>
        </authorList>
    </citation>
    <scope>NUCLEOTIDE SEQUENCE</scope>
    <source>
        <strain evidence="13">F60SS</strain>
    </source>
</reference>
<protein>
    <recommendedName>
        <fullName evidence="12">Phytocyanin domain-containing protein</fullName>
    </recommendedName>
</protein>
<comment type="caution">
    <text evidence="13">The sequence shown here is derived from an EMBL/GenBank/DDBJ whole genome shotgun (WGS) entry which is preliminary data.</text>
</comment>
<accession>A0A9Q0JMR0</accession>
<feature type="domain" description="Phytocyanin" evidence="12">
    <location>
        <begin position="33"/>
        <end position="137"/>
    </location>
</feature>
<keyword evidence="6" id="KW-1015">Disulfide bond</keyword>
<keyword evidence="14" id="KW-1185">Reference proteome</keyword>
<dbReference type="InterPro" id="IPR039391">
    <property type="entry name" value="Phytocyanin-like"/>
</dbReference>
<dbReference type="GO" id="GO:0098552">
    <property type="term" value="C:side of membrane"/>
    <property type="evidence" value="ECO:0007669"/>
    <property type="project" value="UniProtKB-KW"/>
</dbReference>
<evidence type="ECO:0000256" key="3">
    <source>
        <dbReference type="ARBA" id="ARBA00022622"/>
    </source>
</evidence>
<dbReference type="PANTHER" id="PTHR33021:SF253">
    <property type="entry name" value="EARLY NODULIN-LIKE PROTEIN 9"/>
    <property type="match status" value="1"/>
</dbReference>
<dbReference type="PROSITE" id="PS51485">
    <property type="entry name" value="PHYTOCYANIN"/>
    <property type="match status" value="1"/>
</dbReference>
<feature type="compositionally biased region" description="Low complexity" evidence="10">
    <location>
        <begin position="172"/>
        <end position="192"/>
    </location>
</feature>
<evidence type="ECO:0000256" key="6">
    <source>
        <dbReference type="ARBA" id="ARBA00023157"/>
    </source>
</evidence>
<gene>
    <name evidence="13" type="ORF">Tsubulata_003364</name>
</gene>
<evidence type="ECO:0000256" key="10">
    <source>
        <dbReference type="SAM" id="MobiDB-lite"/>
    </source>
</evidence>
<keyword evidence="5" id="KW-0472">Membrane</keyword>
<sequence length="259" mass="27288">MAKTILRSMNQDKAFHLLGLFCLVLLVKKTTALQFTVGGAKGWTVPDNSGANSYNQWAERTRFQIGDSLLFIYKPDQDSVLQVAKQSYDTCDTTNYINKYTDGHTVFTFKQNGPYYFISGNPDNCNKNEKLIIVVMADRSNRSPSTNQTTPAPAPTPSANQTSPAPAPAPAPTTNQTTSAPAPSPSTNQTSPASPPNPDTAGTAPSPAPSGEQSPPAGSVEINPTPSPVAAPHKNAASSTIVSFIGSVGALLFASSLVF</sequence>
<feature type="compositionally biased region" description="Low complexity" evidence="10">
    <location>
        <begin position="143"/>
        <end position="164"/>
    </location>
</feature>
<keyword evidence="2" id="KW-1003">Cell membrane</keyword>
<comment type="subcellular location">
    <subcellularLocation>
        <location evidence="1">Cell membrane</location>
        <topology evidence="1">Lipid-anchor</topology>
        <topology evidence="1">GPI-anchor</topology>
    </subcellularLocation>
</comment>